<evidence type="ECO:0000256" key="1">
    <source>
        <dbReference type="ARBA" id="ARBA00001947"/>
    </source>
</evidence>
<proteinExistence type="inferred from homology"/>
<dbReference type="Gene3D" id="3.40.50.620">
    <property type="entry name" value="HUPs"/>
    <property type="match status" value="2"/>
</dbReference>
<evidence type="ECO:0000256" key="15">
    <source>
        <dbReference type="HAMAP-Rule" id="MF_02003"/>
    </source>
</evidence>
<evidence type="ECO:0000256" key="12">
    <source>
        <dbReference type="ARBA" id="ARBA00023146"/>
    </source>
</evidence>
<name>A0A3E0VWY3_9MICO</name>
<dbReference type="PRINTS" id="PR00984">
    <property type="entry name" value="TRNASYNTHILE"/>
</dbReference>
<organism evidence="18 19">
    <name type="scientific">Subtercola boreus</name>
    <dbReference type="NCBI Taxonomy" id="120213"/>
    <lineage>
        <taxon>Bacteria</taxon>
        <taxon>Bacillati</taxon>
        <taxon>Actinomycetota</taxon>
        <taxon>Actinomycetes</taxon>
        <taxon>Micrococcales</taxon>
        <taxon>Microbacteriaceae</taxon>
        <taxon>Subtercola</taxon>
    </lineage>
</organism>
<dbReference type="HAMAP" id="MF_02003">
    <property type="entry name" value="Ile_tRNA_synth_type2"/>
    <property type="match status" value="1"/>
</dbReference>
<dbReference type="AlphaFoldDB" id="A0A3E0VWY3"/>
<dbReference type="GO" id="GO:0004822">
    <property type="term" value="F:isoleucine-tRNA ligase activity"/>
    <property type="evidence" value="ECO:0007669"/>
    <property type="project" value="UniProtKB-UniRule"/>
</dbReference>
<dbReference type="NCBIfam" id="TIGR00392">
    <property type="entry name" value="ileS"/>
    <property type="match status" value="1"/>
</dbReference>
<dbReference type="SUPFAM" id="SSF47323">
    <property type="entry name" value="Anticodon-binding domain of a subclass of class I aminoacyl-tRNA synthetases"/>
    <property type="match status" value="1"/>
</dbReference>
<comment type="function">
    <text evidence="13 15">Catalyzes the attachment of isoleucine to tRNA(Ile). As IleRS can inadvertently accommodate and process structurally similar amino acids such as valine, to avoid such errors it has two additional distinct tRNA(Ile)-dependent editing activities. One activity is designated as 'pretransfer' editing and involves the hydrolysis of activated Val-AMP. The other activity is designated 'posttransfer' editing and involves deacylation of mischarged Val-tRNA(Ile).</text>
</comment>
<evidence type="ECO:0000313" key="19">
    <source>
        <dbReference type="Proteomes" id="UP000256709"/>
    </source>
</evidence>
<dbReference type="Pfam" id="PF08264">
    <property type="entry name" value="Anticodon_1"/>
    <property type="match status" value="1"/>
</dbReference>
<dbReference type="SUPFAM" id="SSF52374">
    <property type="entry name" value="Nucleotidylyl transferase"/>
    <property type="match status" value="1"/>
</dbReference>
<comment type="caution">
    <text evidence="18">The sequence shown here is derived from an EMBL/GenBank/DDBJ whole genome shotgun (WGS) entry which is preliminary data.</text>
</comment>
<evidence type="ECO:0000256" key="9">
    <source>
        <dbReference type="ARBA" id="ARBA00022833"/>
    </source>
</evidence>
<evidence type="ECO:0000313" key="18">
    <source>
        <dbReference type="EMBL" id="RFA14376.1"/>
    </source>
</evidence>
<evidence type="ECO:0000256" key="6">
    <source>
        <dbReference type="ARBA" id="ARBA00022598"/>
    </source>
</evidence>
<protein>
    <recommendedName>
        <fullName evidence="15">Isoleucine--tRNA ligase</fullName>
        <ecNumber evidence="15">6.1.1.5</ecNumber>
    </recommendedName>
    <alternativeName>
        <fullName evidence="15">Isoleucyl-tRNA synthetase</fullName>
        <shortName evidence="15">IleRS</shortName>
    </alternativeName>
</protein>
<dbReference type="Proteomes" id="UP000256709">
    <property type="component" value="Unassembled WGS sequence"/>
</dbReference>
<dbReference type="InterPro" id="IPR002301">
    <property type="entry name" value="Ile-tRNA-ligase"/>
</dbReference>
<dbReference type="GO" id="GO:0002161">
    <property type="term" value="F:aminoacyl-tRNA deacylase activity"/>
    <property type="evidence" value="ECO:0007669"/>
    <property type="project" value="InterPro"/>
</dbReference>
<dbReference type="Pfam" id="PF00133">
    <property type="entry name" value="tRNA-synt_1"/>
    <property type="match status" value="1"/>
</dbReference>
<evidence type="ECO:0000256" key="14">
    <source>
        <dbReference type="ARBA" id="ARBA00048359"/>
    </source>
</evidence>
<evidence type="ECO:0000256" key="3">
    <source>
        <dbReference type="ARBA" id="ARBA00007078"/>
    </source>
</evidence>
<dbReference type="InterPro" id="IPR002300">
    <property type="entry name" value="aa-tRNA-synth_Ia"/>
</dbReference>
<comment type="subunit">
    <text evidence="4 15">Monomer.</text>
</comment>
<comment type="subcellular location">
    <subcellularLocation>
        <location evidence="2 15">Cytoplasm</location>
    </subcellularLocation>
</comment>
<dbReference type="CDD" id="cd00818">
    <property type="entry name" value="IleRS_core"/>
    <property type="match status" value="1"/>
</dbReference>
<dbReference type="InterPro" id="IPR033709">
    <property type="entry name" value="Anticodon_Ile_ABEc"/>
</dbReference>
<dbReference type="FunFam" id="3.40.50.620:FF:000075">
    <property type="entry name" value="Isoleucine--tRNA ligase"/>
    <property type="match status" value="1"/>
</dbReference>
<evidence type="ECO:0000256" key="10">
    <source>
        <dbReference type="ARBA" id="ARBA00022840"/>
    </source>
</evidence>
<comment type="catalytic activity">
    <reaction evidence="14 15">
        <text>tRNA(Ile) + L-isoleucine + ATP = L-isoleucyl-tRNA(Ile) + AMP + diphosphate</text>
        <dbReference type="Rhea" id="RHEA:11060"/>
        <dbReference type="Rhea" id="RHEA-COMP:9666"/>
        <dbReference type="Rhea" id="RHEA-COMP:9695"/>
        <dbReference type="ChEBI" id="CHEBI:30616"/>
        <dbReference type="ChEBI" id="CHEBI:33019"/>
        <dbReference type="ChEBI" id="CHEBI:58045"/>
        <dbReference type="ChEBI" id="CHEBI:78442"/>
        <dbReference type="ChEBI" id="CHEBI:78528"/>
        <dbReference type="ChEBI" id="CHEBI:456215"/>
        <dbReference type="EC" id="6.1.1.5"/>
    </reaction>
</comment>
<dbReference type="GO" id="GO:0006428">
    <property type="term" value="P:isoleucyl-tRNA aminoacylation"/>
    <property type="evidence" value="ECO:0007669"/>
    <property type="project" value="UniProtKB-UniRule"/>
</dbReference>
<keyword evidence="11 15" id="KW-0648">Protein biosynthesis</keyword>
<keyword evidence="6 15" id="KW-0436">Ligase</keyword>
<dbReference type="GO" id="GO:0008270">
    <property type="term" value="F:zinc ion binding"/>
    <property type="evidence" value="ECO:0007669"/>
    <property type="project" value="UniProtKB-UniRule"/>
</dbReference>
<feature type="binding site" evidence="15">
    <location>
        <position position="671"/>
    </location>
    <ligand>
        <name>ATP</name>
        <dbReference type="ChEBI" id="CHEBI:30616"/>
    </ligand>
</feature>
<gene>
    <name evidence="15" type="primary">ileS</name>
    <name evidence="18" type="ORF">B7R21_06615</name>
</gene>
<keyword evidence="12 15" id="KW-0030">Aminoacyl-tRNA synthetase</keyword>
<dbReference type="InterPro" id="IPR009080">
    <property type="entry name" value="tRNAsynth_Ia_anticodon-bd"/>
</dbReference>
<dbReference type="Gene3D" id="3.90.740.10">
    <property type="entry name" value="Valyl/Leucyl/Isoleucyl-tRNA synthetase, editing domain"/>
    <property type="match status" value="1"/>
</dbReference>
<reference evidence="18 19" key="1">
    <citation type="submission" date="2017-04" db="EMBL/GenBank/DDBJ databases">
        <title>Comparative genome analysis of Subtercola boreus.</title>
        <authorList>
            <person name="Cho Y.-J."/>
            <person name="Cho A."/>
            <person name="Kim O.-S."/>
            <person name="Lee J.-I."/>
        </authorList>
    </citation>
    <scope>NUCLEOTIDE SEQUENCE [LARGE SCALE GENOMIC DNA]</scope>
    <source>
        <strain evidence="18 19">P27444</strain>
    </source>
</reference>
<feature type="short sequence motif" description="'HIGH' region" evidence="15">
    <location>
        <begin position="67"/>
        <end position="77"/>
    </location>
</feature>
<keyword evidence="5 15" id="KW-0963">Cytoplasm</keyword>
<dbReference type="InterPro" id="IPR009008">
    <property type="entry name" value="Val/Leu/Ile-tRNA-synth_edit"/>
</dbReference>
<feature type="short sequence motif" description="'KMSKS' region" evidence="15">
    <location>
        <begin position="668"/>
        <end position="672"/>
    </location>
</feature>
<keyword evidence="10 15" id="KW-0067">ATP-binding</keyword>
<evidence type="ECO:0000259" key="16">
    <source>
        <dbReference type="Pfam" id="PF00133"/>
    </source>
</evidence>
<dbReference type="InterPro" id="IPR023586">
    <property type="entry name" value="Ile-tRNA-ligase_type2"/>
</dbReference>
<dbReference type="GO" id="GO:0005524">
    <property type="term" value="F:ATP binding"/>
    <property type="evidence" value="ECO:0007669"/>
    <property type="project" value="UniProtKB-UniRule"/>
</dbReference>
<dbReference type="InterPro" id="IPR014729">
    <property type="entry name" value="Rossmann-like_a/b/a_fold"/>
</dbReference>
<dbReference type="Pfam" id="PF19302">
    <property type="entry name" value="DUF5915"/>
    <property type="match status" value="1"/>
</dbReference>
<evidence type="ECO:0000256" key="13">
    <source>
        <dbReference type="ARBA" id="ARBA00025217"/>
    </source>
</evidence>
<comment type="similarity">
    <text evidence="3 15">Belongs to the class-I aminoacyl-tRNA synthetase family. IleS type 2 subfamily.</text>
</comment>
<sequence length="1158" mass="128407">MATGEAATTVGAATGAPTGAAFGISPSPKFPAIEEQVLGFWKEDGTFRASIDQRADAPEWVFYDGPPFANGLPHYGHLLTGYAKDLFPRFQTMRGKLVHRRFGWDTHGLPAELEAMRQLGITEKSEIEAMGIAEFNAAARASVLQYTGEWQEYVTRQARWVDFENDYKTLDITFMESVIWAFKQLHDKGLAYEGFRVLPYCWHDETPLSNHELRMDDDVYKMRQDQTVTVTFPLVGTKAEALGLTAVRALAWTTTPWTLPTNLALAVGPDITYAVVPSGPNGTADAEVSREEGSDAPDVATDVLSADYLLAEDLVGNYAKELGYDSAEAARAAVTRTLPGTELDGVRYDRLWDYYADVETYGTQNAWQILVADYVSTTEGTGIVHQSPAYGEEDQKICEAAGIPVLISVDEGARFLPNITEVAGLQVFEANKPLTQLLKAQGRLLRQASYEHSYPHCWRCRNPLIYKAVSSWFIRVTDFRGRMEELNQQIEWVPENVKDGQFGKWVSNARDWSISRNRYWGSPIPVWKSDNPEFPRVDVYGSLDELARDFGELPLNADGQPDLHRPYIDGLTRPNPDDPSGESTMRRIEDVLDVWFDSGSMPFAQVHYPFENHDWFDSHSPADFIVEYIGQTRGWFYTMHILSTALFDRPAFKNVISHGIVLGSDGQKMSKSLRNYPDVNEVFDRDGSDAMRWFLMSSPVLRGGNLIVTEEGIRESVRQFILPLWNTYYFFTLYANAAGATGYEAEWRTDSTDVLDRYLLAKTRELVDGVTDDLEALDATVAASRLRDFADVLTNWYVRRSRDRFWSGDDTQGFDTLYTVLETLTRLSAPLIPLIGDHIWKGLTGGRSVHLEDWPHANAFPEDHELVATMDRIRAISSSALSLRKANGLRVRLPLSSLTVVTENARALAAFEEILRDELNVKAVSFVEQSPTSAADFGITSRLTVNARAAGPRLGKQVQQVIKAARSGDWSEQNGVVTAGGIALEPAEYDLVLETAAPDAAGEGSSSALALLPGGGFALLDTTTTPELEAEGLARDVIRAVQETRKGAGFDVSDRITLDLVFFSDADADAVRSVAAGGSGSNAGTVAIDQETLATRFTVVSPKDFRTLERYRDDLVSEWIGRMVGTPPEHFACVEKGRYANGDLFVVAVSRPEGVRDV</sequence>
<evidence type="ECO:0000259" key="17">
    <source>
        <dbReference type="Pfam" id="PF08264"/>
    </source>
</evidence>
<evidence type="ECO:0000256" key="11">
    <source>
        <dbReference type="ARBA" id="ARBA00022917"/>
    </source>
</evidence>
<comment type="domain">
    <text evidence="15">IleRS has two distinct active sites: one for aminoacylation and one for editing. The misactivated valine is translocated from the active site to the editing site, which sterically excludes the correctly activated isoleucine. The single editing site contains two valyl binding pockets, one specific for each substrate (Val-AMP or Val-tRNA(Ile)).</text>
</comment>
<keyword evidence="9 15" id="KW-0862">Zinc</keyword>
<dbReference type="EC" id="6.1.1.5" evidence="15"/>
<evidence type="ECO:0000256" key="7">
    <source>
        <dbReference type="ARBA" id="ARBA00022723"/>
    </source>
</evidence>
<dbReference type="GO" id="GO:0000049">
    <property type="term" value="F:tRNA binding"/>
    <property type="evidence" value="ECO:0007669"/>
    <property type="project" value="InterPro"/>
</dbReference>
<dbReference type="FunFam" id="3.40.50.620:FF:000063">
    <property type="entry name" value="Isoleucine--tRNA ligase"/>
    <property type="match status" value="1"/>
</dbReference>
<dbReference type="PANTHER" id="PTHR42780:SF1">
    <property type="entry name" value="ISOLEUCINE--TRNA LIGASE, CYTOPLASMIC"/>
    <property type="match status" value="1"/>
</dbReference>
<feature type="domain" description="Methionyl/Valyl/Leucyl/Isoleucyl-tRNA synthetase anticodon-binding" evidence="17">
    <location>
        <begin position="756"/>
        <end position="896"/>
    </location>
</feature>
<dbReference type="GO" id="GO:0005737">
    <property type="term" value="C:cytoplasm"/>
    <property type="evidence" value="ECO:0007669"/>
    <property type="project" value="UniProtKB-SubCell"/>
</dbReference>
<evidence type="ECO:0000256" key="8">
    <source>
        <dbReference type="ARBA" id="ARBA00022741"/>
    </source>
</evidence>
<dbReference type="PANTHER" id="PTHR42780">
    <property type="entry name" value="SOLEUCYL-TRNA SYNTHETASE"/>
    <property type="match status" value="1"/>
</dbReference>
<dbReference type="EMBL" id="NBXA01000014">
    <property type="protein sequence ID" value="RFA14376.1"/>
    <property type="molecule type" value="Genomic_DNA"/>
</dbReference>
<dbReference type="SUPFAM" id="SSF50677">
    <property type="entry name" value="ValRS/IleRS/LeuRS editing domain"/>
    <property type="match status" value="1"/>
</dbReference>
<comment type="cofactor">
    <cofactor evidence="1 15">
        <name>Zn(2+)</name>
        <dbReference type="ChEBI" id="CHEBI:29105"/>
    </cofactor>
</comment>
<accession>A0A3E0VWY3</accession>
<dbReference type="Gene3D" id="1.10.730.10">
    <property type="entry name" value="Isoleucyl-tRNA Synthetase, Domain 1"/>
    <property type="match status" value="1"/>
</dbReference>
<feature type="domain" description="Aminoacyl-tRNA synthetase class Ia" evidence="16">
    <location>
        <begin position="37"/>
        <end position="702"/>
    </location>
</feature>
<evidence type="ECO:0000256" key="2">
    <source>
        <dbReference type="ARBA" id="ARBA00004496"/>
    </source>
</evidence>
<dbReference type="CDD" id="cd07961">
    <property type="entry name" value="Anticodon_Ia_Ile_ABEc"/>
    <property type="match status" value="1"/>
</dbReference>
<evidence type="ECO:0000256" key="4">
    <source>
        <dbReference type="ARBA" id="ARBA00011245"/>
    </source>
</evidence>
<dbReference type="InterPro" id="IPR013155">
    <property type="entry name" value="M/V/L/I-tRNA-synth_anticd-bd"/>
</dbReference>
<keyword evidence="8 15" id="KW-0547">Nucleotide-binding</keyword>
<keyword evidence="7 15" id="KW-0479">Metal-binding</keyword>
<evidence type="ECO:0000256" key="5">
    <source>
        <dbReference type="ARBA" id="ARBA00022490"/>
    </source>
</evidence>